<dbReference type="InterPro" id="IPR050767">
    <property type="entry name" value="Sel1_AlgK"/>
</dbReference>
<evidence type="ECO:0000256" key="1">
    <source>
        <dbReference type="ARBA" id="ARBA00038101"/>
    </source>
</evidence>
<evidence type="ECO:0000313" key="2">
    <source>
        <dbReference type="EMBL" id="CAG8577177.1"/>
    </source>
</evidence>
<dbReference type="SUPFAM" id="SSF81901">
    <property type="entry name" value="HCP-like"/>
    <property type="match status" value="1"/>
</dbReference>
<dbReference type="SMART" id="SM00671">
    <property type="entry name" value="SEL1"/>
    <property type="match status" value="5"/>
</dbReference>
<dbReference type="PANTHER" id="PTHR11102:SF160">
    <property type="entry name" value="ERAD-ASSOCIATED E3 UBIQUITIN-PROTEIN LIGASE COMPONENT HRD3"/>
    <property type="match status" value="1"/>
</dbReference>
<accession>A0A9N9BTF5</accession>
<dbReference type="InterPro" id="IPR011990">
    <property type="entry name" value="TPR-like_helical_dom_sf"/>
</dbReference>
<dbReference type="EMBL" id="CAJVPS010002821">
    <property type="protein sequence ID" value="CAG8577177.1"/>
    <property type="molecule type" value="Genomic_DNA"/>
</dbReference>
<keyword evidence="3" id="KW-1185">Reference proteome</keyword>
<evidence type="ECO:0000313" key="3">
    <source>
        <dbReference type="Proteomes" id="UP000789508"/>
    </source>
</evidence>
<dbReference type="Gene3D" id="1.25.40.10">
    <property type="entry name" value="Tetratricopeptide repeat domain"/>
    <property type="match status" value="1"/>
</dbReference>
<gene>
    <name evidence="2" type="ORF">ALEPTO_LOCUS7087</name>
</gene>
<protein>
    <submittedName>
        <fullName evidence="2">994_t:CDS:1</fullName>
    </submittedName>
</protein>
<organism evidence="2 3">
    <name type="scientific">Ambispora leptoticha</name>
    <dbReference type="NCBI Taxonomy" id="144679"/>
    <lineage>
        <taxon>Eukaryota</taxon>
        <taxon>Fungi</taxon>
        <taxon>Fungi incertae sedis</taxon>
        <taxon>Mucoromycota</taxon>
        <taxon>Glomeromycotina</taxon>
        <taxon>Glomeromycetes</taxon>
        <taxon>Archaeosporales</taxon>
        <taxon>Ambisporaceae</taxon>
        <taxon>Ambispora</taxon>
    </lineage>
</organism>
<reference evidence="2" key="1">
    <citation type="submission" date="2021-06" db="EMBL/GenBank/DDBJ databases">
        <authorList>
            <person name="Kallberg Y."/>
            <person name="Tangrot J."/>
            <person name="Rosling A."/>
        </authorList>
    </citation>
    <scope>NUCLEOTIDE SEQUENCE</scope>
    <source>
        <strain evidence="2">FL130A</strain>
    </source>
</reference>
<comment type="caution">
    <text evidence="2">The sequence shown here is derived from an EMBL/GenBank/DDBJ whole genome shotgun (WGS) entry which is preliminary data.</text>
</comment>
<dbReference type="Proteomes" id="UP000789508">
    <property type="component" value="Unassembled WGS sequence"/>
</dbReference>
<comment type="similarity">
    <text evidence="1">Belongs to the sel-1 family.</text>
</comment>
<dbReference type="InterPro" id="IPR006597">
    <property type="entry name" value="Sel1-like"/>
</dbReference>
<dbReference type="AlphaFoldDB" id="A0A9N9BTF5"/>
<proteinExistence type="inferred from homology"/>
<sequence length="246" mass="28401">MTKELSIVQKLQNIADEINNSYEFTDKFIEKIKKWKQEENIDNDLILKAVWEHRYDSPTLAYSLAVSYRWKVFTEKAHKSAFEWFEKAAENGHIQSLNDLGVCYESGHGIESDMSKAFENYLKAAELGNIDGQSNVGSLYYFGLGTDQDMEKAVYWFRKAAYANASEAQYYLGSFYLDGDGVECDERKAFYWFNLCVRNTMLGECYEQGYGTPVDVHAAIKCFHKAYQINCEISVYEKLCGVFKED</sequence>
<dbReference type="Pfam" id="PF08238">
    <property type="entry name" value="Sel1"/>
    <property type="match status" value="5"/>
</dbReference>
<dbReference type="PANTHER" id="PTHR11102">
    <property type="entry name" value="SEL-1-LIKE PROTEIN"/>
    <property type="match status" value="1"/>
</dbReference>
<name>A0A9N9BTF5_9GLOM</name>
<dbReference type="OrthoDB" id="2384430at2759"/>